<evidence type="ECO:0000256" key="2">
    <source>
        <dbReference type="SAM" id="MobiDB-lite"/>
    </source>
</evidence>
<sequence length="1048" mass="115250">MPYTNTPKALMRLDPPEAIIQPAQESQLQRRWGLGILSKLTPSPGQTLNHVYTFLGEVLQARANRAAHNLGLGPYPVTQKIKHYFGADEERRRKLELLQISMDPKLKKRCGKLFEIRTAYRIIQYTMRDIQICMRGATSAESVSALWVHFNEPQDKEWTFWQTLAASCLSETTISVLLEESSVAYWSSCRDGQFSVIEQLLVECDCSETSMTLCIRYLGGILDLPGFWSKMESVHSQVAKKLCCRMIQMLKDIGVDILLLGPLDESEPPFDHDGVDFLAMTILRGLSSWCGKLQRSDWASQPCPRSAELLPNSADHAVNSLEDILPTACRDAEVDILMARMEDEADIEENEEISHSHSANFNHNTGADMAGSDTTELQDAAGPVVEDETSSITGNSIHPSPSTKTLQSVAHTEEADLNHNTGGESTSSNTTEESHSHFANFNHNTGADMAGSDTTELQDAAGPVVEDETSSITGNSIHPSPSTKTLQSVAHTEEADLNHNTGGESASSNTTEELDSVRSQGHFGGDERSSINANTIGLARIGRDQAIKIAVADAAEDSAKLGSRTSSDIPRVADFAVQNSDSDIVSSQEDLLQSLTSSLDVVIKIGGVIPKIHPFAELAYNVLTSLYVAVKKQRKTDQAITQLVQMMVDAYSFTKDIESLPEITRIQNIVCAIVQETAKCALFIREYTGHVFAVRMISQILSEDAQTIQDYMVAFEQHKQSLDWALGVHIAFVANNTLEVAKDTRDTAQRLGHSEQLEMLKSLNPVKMNSNRGGCLFGTRRDILSLITDELTKRVSAHAQNIFWLYGVAGAGKSTIAMSIHQTFDALGLLGISLFFTRGNEANSPSTVIRTIAYSLAESNTHIGSEICSAMRQHPHIVDASLDDQFQKLLVEPLSHAKDNIRGPKIIILDALDECGNPESRRHLVSVISNRFATLPMLRVFITSRPDSDIAAAFRIQSSIIKTPLDITKPPSLEDIRLYFDNEMVYIRQIHFSRNLGPTWPGDEKIAALCTCAGGLFSWASAATEYLRTAYNPTDALDHLLKKGVESG</sequence>
<evidence type="ECO:0000259" key="3">
    <source>
        <dbReference type="Pfam" id="PF24883"/>
    </source>
</evidence>
<comment type="caution">
    <text evidence="4">The sequence shown here is derived from an EMBL/GenBank/DDBJ whole genome shotgun (WGS) entry which is preliminary data.</text>
</comment>
<evidence type="ECO:0000313" key="5">
    <source>
        <dbReference type="Proteomes" id="UP000620124"/>
    </source>
</evidence>
<dbReference type="OrthoDB" id="163438at2759"/>
<name>A0A8H6XED3_9AGAR</name>
<dbReference type="SUPFAM" id="SSF52540">
    <property type="entry name" value="P-loop containing nucleoside triphosphate hydrolases"/>
    <property type="match status" value="1"/>
</dbReference>
<gene>
    <name evidence="4" type="ORF">MVEN_01974800</name>
</gene>
<dbReference type="Gene3D" id="3.40.50.300">
    <property type="entry name" value="P-loop containing nucleotide triphosphate hydrolases"/>
    <property type="match status" value="1"/>
</dbReference>
<dbReference type="PANTHER" id="PTHR10039">
    <property type="entry name" value="AMELOGENIN"/>
    <property type="match status" value="1"/>
</dbReference>
<dbReference type="AlphaFoldDB" id="A0A8H6XED3"/>
<keyword evidence="1" id="KW-0677">Repeat</keyword>
<feature type="region of interest" description="Disordered" evidence="2">
    <location>
        <begin position="352"/>
        <end position="529"/>
    </location>
</feature>
<organism evidence="4 5">
    <name type="scientific">Mycena venus</name>
    <dbReference type="NCBI Taxonomy" id="2733690"/>
    <lineage>
        <taxon>Eukaryota</taxon>
        <taxon>Fungi</taxon>
        <taxon>Dikarya</taxon>
        <taxon>Basidiomycota</taxon>
        <taxon>Agaricomycotina</taxon>
        <taxon>Agaricomycetes</taxon>
        <taxon>Agaricomycetidae</taxon>
        <taxon>Agaricales</taxon>
        <taxon>Marasmiineae</taxon>
        <taxon>Mycenaceae</taxon>
        <taxon>Mycena</taxon>
    </lineage>
</organism>
<feature type="compositionally biased region" description="Low complexity" evidence="2">
    <location>
        <begin position="418"/>
        <end position="431"/>
    </location>
</feature>
<feature type="compositionally biased region" description="Polar residues" evidence="2">
    <location>
        <begin position="390"/>
        <end position="410"/>
    </location>
</feature>
<proteinExistence type="predicted"/>
<feature type="compositionally biased region" description="Polar residues" evidence="2">
    <location>
        <begin position="470"/>
        <end position="490"/>
    </location>
</feature>
<dbReference type="Proteomes" id="UP000620124">
    <property type="component" value="Unassembled WGS sequence"/>
</dbReference>
<protein>
    <submittedName>
        <fullName evidence="4">WD40 repeat-like protein</fullName>
    </submittedName>
</protein>
<dbReference type="InterPro" id="IPR056884">
    <property type="entry name" value="NPHP3-like_N"/>
</dbReference>
<keyword evidence="5" id="KW-1185">Reference proteome</keyword>
<feature type="compositionally biased region" description="Polar residues" evidence="2">
    <location>
        <begin position="498"/>
        <end position="511"/>
    </location>
</feature>
<accession>A0A8H6XED3</accession>
<reference evidence="4" key="1">
    <citation type="submission" date="2020-05" db="EMBL/GenBank/DDBJ databases">
        <title>Mycena genomes resolve the evolution of fungal bioluminescence.</title>
        <authorList>
            <person name="Tsai I.J."/>
        </authorList>
    </citation>
    <scope>NUCLEOTIDE SEQUENCE</scope>
    <source>
        <strain evidence="4">CCC161011</strain>
    </source>
</reference>
<feature type="domain" description="Nephrocystin 3-like N-terminal" evidence="3">
    <location>
        <begin position="797"/>
        <end position="945"/>
    </location>
</feature>
<dbReference type="EMBL" id="JACAZI010000020">
    <property type="protein sequence ID" value="KAF7338986.1"/>
    <property type="molecule type" value="Genomic_DNA"/>
</dbReference>
<dbReference type="InterPro" id="IPR027417">
    <property type="entry name" value="P-loop_NTPase"/>
</dbReference>
<dbReference type="Pfam" id="PF24883">
    <property type="entry name" value="NPHP3_N"/>
    <property type="match status" value="1"/>
</dbReference>
<evidence type="ECO:0000313" key="4">
    <source>
        <dbReference type="EMBL" id="KAF7338986.1"/>
    </source>
</evidence>
<evidence type="ECO:0000256" key="1">
    <source>
        <dbReference type="ARBA" id="ARBA00022737"/>
    </source>
</evidence>